<dbReference type="AlphaFoldDB" id="A0A8J5RPG2"/>
<keyword evidence="3" id="KW-1185">Reference proteome</keyword>
<accession>A0A8J5RPG2</accession>
<protein>
    <submittedName>
        <fullName evidence="2">Uncharacterized protein</fullName>
    </submittedName>
</protein>
<organism evidence="2 3">
    <name type="scientific">Zizania palustris</name>
    <name type="common">Northern wild rice</name>
    <dbReference type="NCBI Taxonomy" id="103762"/>
    <lineage>
        <taxon>Eukaryota</taxon>
        <taxon>Viridiplantae</taxon>
        <taxon>Streptophyta</taxon>
        <taxon>Embryophyta</taxon>
        <taxon>Tracheophyta</taxon>
        <taxon>Spermatophyta</taxon>
        <taxon>Magnoliopsida</taxon>
        <taxon>Liliopsida</taxon>
        <taxon>Poales</taxon>
        <taxon>Poaceae</taxon>
        <taxon>BOP clade</taxon>
        <taxon>Oryzoideae</taxon>
        <taxon>Oryzeae</taxon>
        <taxon>Zizaniinae</taxon>
        <taxon>Zizania</taxon>
    </lineage>
</organism>
<evidence type="ECO:0000256" key="1">
    <source>
        <dbReference type="SAM" id="MobiDB-lite"/>
    </source>
</evidence>
<reference evidence="2" key="2">
    <citation type="submission" date="2021-02" db="EMBL/GenBank/DDBJ databases">
        <authorList>
            <person name="Kimball J.A."/>
            <person name="Haas M.W."/>
            <person name="Macchietto M."/>
            <person name="Kono T."/>
            <person name="Duquette J."/>
            <person name="Shao M."/>
        </authorList>
    </citation>
    <scope>NUCLEOTIDE SEQUENCE</scope>
    <source>
        <tissue evidence="2">Fresh leaf tissue</tissue>
    </source>
</reference>
<comment type="caution">
    <text evidence="2">The sequence shown here is derived from an EMBL/GenBank/DDBJ whole genome shotgun (WGS) entry which is preliminary data.</text>
</comment>
<gene>
    <name evidence="2" type="ORF">GUJ93_ZPchr0001g29548</name>
</gene>
<sequence>MGFCTPHPALSLSPAHFSPFPSFLRTPDLDGDVPSLADPAPRPRHPPSAPRPCFFRVVRASSPLFCALQRAVRASSARRPRERSRPPPNPGRRRRRHRARWIKLFPAFAFQ</sequence>
<name>A0A8J5RPG2_ZIZPA</name>
<feature type="region of interest" description="Disordered" evidence="1">
    <location>
        <begin position="29"/>
        <end position="48"/>
    </location>
</feature>
<feature type="region of interest" description="Disordered" evidence="1">
    <location>
        <begin position="73"/>
        <end position="98"/>
    </location>
</feature>
<proteinExistence type="predicted"/>
<evidence type="ECO:0000313" key="2">
    <source>
        <dbReference type="EMBL" id="KAG8053097.1"/>
    </source>
</evidence>
<dbReference type="Proteomes" id="UP000729402">
    <property type="component" value="Unassembled WGS sequence"/>
</dbReference>
<evidence type="ECO:0000313" key="3">
    <source>
        <dbReference type="Proteomes" id="UP000729402"/>
    </source>
</evidence>
<reference evidence="2" key="1">
    <citation type="journal article" date="2021" name="bioRxiv">
        <title>Whole Genome Assembly and Annotation of Northern Wild Rice, Zizania palustris L., Supports a Whole Genome Duplication in the Zizania Genus.</title>
        <authorList>
            <person name="Haas M."/>
            <person name="Kono T."/>
            <person name="Macchietto M."/>
            <person name="Millas R."/>
            <person name="McGilp L."/>
            <person name="Shao M."/>
            <person name="Duquette J."/>
            <person name="Hirsch C.N."/>
            <person name="Kimball J."/>
        </authorList>
    </citation>
    <scope>NUCLEOTIDE SEQUENCE</scope>
    <source>
        <tissue evidence="2">Fresh leaf tissue</tissue>
    </source>
</reference>
<dbReference type="EMBL" id="JAAALK010000288">
    <property type="protein sequence ID" value="KAG8053097.1"/>
    <property type="molecule type" value="Genomic_DNA"/>
</dbReference>